<dbReference type="CDD" id="cd18079">
    <property type="entry name" value="S-AdoMet_synt"/>
    <property type="match status" value="1"/>
</dbReference>
<keyword evidence="7 10" id="KW-0067">ATP-binding</keyword>
<protein>
    <recommendedName>
        <fullName evidence="10">S-adenosylmethionine synthase</fullName>
        <shortName evidence="10">AdoMet synthase</shortName>
        <ecNumber evidence="10">2.5.1.6</ecNumber>
    </recommendedName>
    <alternativeName>
        <fullName evidence="10">MAT</fullName>
    </alternativeName>
    <alternativeName>
        <fullName evidence="10">Methionine adenosyltransferase</fullName>
    </alternativeName>
</protein>
<dbReference type="InterPro" id="IPR022636">
    <property type="entry name" value="S-AdoMet_synthetase_sfam"/>
</dbReference>
<keyword evidence="10" id="KW-0963">Cytoplasm</keyword>
<dbReference type="InterPro" id="IPR022629">
    <property type="entry name" value="S-AdoMet_synt_central"/>
</dbReference>
<dbReference type="Gene3D" id="3.30.300.10">
    <property type="match status" value="3"/>
</dbReference>
<keyword evidence="5 10" id="KW-0479">Metal-binding</keyword>
<feature type="binding site" description="in other chain" evidence="10">
    <location>
        <begin position="246"/>
        <end position="247"/>
    </location>
    <ligand>
        <name>ATP</name>
        <dbReference type="ChEBI" id="CHEBI:30616"/>
        <note>ligand shared between two neighboring subunits</note>
    </ligand>
</feature>
<evidence type="ECO:0000256" key="8">
    <source>
        <dbReference type="ARBA" id="ARBA00022842"/>
    </source>
</evidence>
<evidence type="ECO:0000256" key="5">
    <source>
        <dbReference type="ARBA" id="ARBA00022723"/>
    </source>
</evidence>
<dbReference type="EC" id="2.5.1.6" evidence="10"/>
<feature type="binding site" description="in other chain" evidence="10">
    <location>
        <begin position="261"/>
        <end position="262"/>
    </location>
    <ligand>
        <name>ATP</name>
        <dbReference type="ChEBI" id="CHEBI:30616"/>
        <note>ligand shared between two neighboring subunits</note>
    </ligand>
</feature>
<accession>A0A8J4H8X3</accession>
<evidence type="ECO:0000256" key="1">
    <source>
        <dbReference type="ARBA" id="ARBA00005224"/>
    </source>
</evidence>
<evidence type="ECO:0000256" key="12">
    <source>
        <dbReference type="RuleBase" id="RU004462"/>
    </source>
</evidence>
<dbReference type="InterPro" id="IPR002133">
    <property type="entry name" value="S-AdoMet_synthetase"/>
</dbReference>
<feature type="binding site" evidence="10">
    <location>
        <position position="255"/>
    </location>
    <ligand>
        <name>L-methionine</name>
        <dbReference type="ChEBI" id="CHEBI:57844"/>
        <note>ligand shared between two neighboring subunits</note>
    </ligand>
</feature>
<comment type="cofactor">
    <cofactor evidence="10">
        <name>Mg(2+)</name>
        <dbReference type="ChEBI" id="CHEBI:18420"/>
    </cofactor>
    <text evidence="10">Binds 2 divalent ions per subunit.</text>
</comment>
<dbReference type="EMBL" id="BOVK01000075">
    <property type="protein sequence ID" value="GIQ71243.1"/>
    <property type="molecule type" value="Genomic_DNA"/>
</dbReference>
<comment type="pathway">
    <text evidence="1 10">Amino-acid biosynthesis; S-adenosyl-L-methionine biosynthesis; S-adenosyl-L-methionine from L-methionine: step 1/1.</text>
</comment>
<dbReference type="GO" id="GO:0006556">
    <property type="term" value="P:S-adenosylmethionine biosynthetic process"/>
    <property type="evidence" value="ECO:0007669"/>
    <property type="project" value="UniProtKB-UniRule"/>
</dbReference>
<dbReference type="InterPro" id="IPR022628">
    <property type="entry name" value="S-AdoMet_synt_N"/>
</dbReference>
<comment type="subunit">
    <text evidence="10">Homotetramer; dimer of dimers.</text>
</comment>
<dbReference type="UniPathway" id="UPA00315">
    <property type="reaction ID" value="UER00080"/>
</dbReference>
<comment type="subcellular location">
    <subcellularLocation>
        <location evidence="10 11">Cytoplasm</location>
    </subcellularLocation>
</comment>
<reference evidence="16" key="1">
    <citation type="submission" date="2021-04" db="EMBL/GenBank/DDBJ databases">
        <title>Draft genome sequence of Xylanibacillus composti strain K13.</title>
        <authorList>
            <person name="Uke A."/>
            <person name="Chhe C."/>
            <person name="Baramee S."/>
            <person name="Kosugi A."/>
        </authorList>
    </citation>
    <scope>NUCLEOTIDE SEQUENCE</scope>
    <source>
        <strain evidence="16">K13</strain>
    </source>
</reference>
<dbReference type="Pfam" id="PF02773">
    <property type="entry name" value="S-AdoMet_synt_C"/>
    <property type="match status" value="1"/>
</dbReference>
<dbReference type="SUPFAM" id="SSF55973">
    <property type="entry name" value="S-adenosylmethionine synthetase"/>
    <property type="match status" value="3"/>
</dbReference>
<dbReference type="HAMAP" id="MF_00086">
    <property type="entry name" value="S_AdoMet_synth1"/>
    <property type="match status" value="1"/>
</dbReference>
<feature type="binding site" description="in other chain" evidence="10">
    <location>
        <position position="104"/>
    </location>
    <ligand>
        <name>L-methionine</name>
        <dbReference type="ChEBI" id="CHEBI:57844"/>
        <note>ligand shared between two neighboring subunits</note>
    </ligand>
</feature>
<dbReference type="GO" id="GO:0004478">
    <property type="term" value="F:methionine adenosyltransferase activity"/>
    <property type="evidence" value="ECO:0007669"/>
    <property type="project" value="UniProtKB-UniRule"/>
</dbReference>
<dbReference type="PROSITE" id="PS00377">
    <property type="entry name" value="ADOMET_SYNTHASE_2"/>
    <property type="match status" value="1"/>
</dbReference>
<evidence type="ECO:0000256" key="11">
    <source>
        <dbReference type="RuleBase" id="RU000542"/>
    </source>
</evidence>
<dbReference type="GO" id="GO:0005737">
    <property type="term" value="C:cytoplasm"/>
    <property type="evidence" value="ECO:0007669"/>
    <property type="project" value="UniProtKB-SubCell"/>
</dbReference>
<proteinExistence type="inferred from homology"/>
<dbReference type="GO" id="GO:0000287">
    <property type="term" value="F:magnesium ion binding"/>
    <property type="evidence" value="ECO:0007669"/>
    <property type="project" value="UniProtKB-UniRule"/>
</dbReference>
<feature type="binding site" evidence="10">
    <location>
        <position position="47"/>
    </location>
    <ligand>
        <name>K(+)</name>
        <dbReference type="ChEBI" id="CHEBI:29103"/>
    </ligand>
</feature>
<dbReference type="FunFam" id="3.30.300.10:FF:000004">
    <property type="entry name" value="S-adenosylmethionine synthase"/>
    <property type="match status" value="1"/>
</dbReference>
<evidence type="ECO:0000256" key="7">
    <source>
        <dbReference type="ARBA" id="ARBA00022840"/>
    </source>
</evidence>
<keyword evidence="9 10" id="KW-0630">Potassium</keyword>
<feature type="domain" description="S-adenosylmethionine synthetase C-terminal" evidence="15">
    <location>
        <begin position="249"/>
        <end position="388"/>
    </location>
</feature>
<evidence type="ECO:0000256" key="3">
    <source>
        <dbReference type="ARBA" id="ARBA00022563"/>
    </source>
</evidence>
<keyword evidence="3 10" id="KW-0554">One-carbon metabolism</keyword>
<gene>
    <name evidence="10 16" type="primary">metK</name>
    <name evidence="16" type="ORF">XYCOK13_40670</name>
</gene>
<keyword evidence="4 10" id="KW-0808">Transferase</keyword>
<dbReference type="Proteomes" id="UP000677918">
    <property type="component" value="Unassembled WGS sequence"/>
</dbReference>
<dbReference type="Pfam" id="PF02772">
    <property type="entry name" value="S-AdoMet_synt_M"/>
    <property type="match status" value="1"/>
</dbReference>
<evidence type="ECO:0000313" key="16">
    <source>
        <dbReference type="EMBL" id="GIQ71243.1"/>
    </source>
</evidence>
<comment type="cofactor">
    <cofactor evidence="10">
        <name>K(+)</name>
        <dbReference type="ChEBI" id="CHEBI:29103"/>
    </cofactor>
    <text evidence="10">Binds 1 potassium ion per subunit.</text>
</comment>
<feature type="binding site" description="in other chain" evidence="10">
    <location>
        <position position="19"/>
    </location>
    <ligand>
        <name>ATP</name>
        <dbReference type="ChEBI" id="CHEBI:30616"/>
        <note>ligand shared between two neighboring subunits</note>
    </ligand>
</feature>
<comment type="catalytic activity">
    <reaction evidence="10">
        <text>L-methionine + ATP + H2O = S-adenosyl-L-methionine + phosphate + diphosphate</text>
        <dbReference type="Rhea" id="RHEA:21080"/>
        <dbReference type="ChEBI" id="CHEBI:15377"/>
        <dbReference type="ChEBI" id="CHEBI:30616"/>
        <dbReference type="ChEBI" id="CHEBI:33019"/>
        <dbReference type="ChEBI" id="CHEBI:43474"/>
        <dbReference type="ChEBI" id="CHEBI:57844"/>
        <dbReference type="ChEBI" id="CHEBI:59789"/>
        <dbReference type="EC" id="2.5.1.6"/>
    </reaction>
</comment>
<organism evidence="16 17">
    <name type="scientific">Xylanibacillus composti</name>
    <dbReference type="NCBI Taxonomy" id="1572762"/>
    <lineage>
        <taxon>Bacteria</taxon>
        <taxon>Bacillati</taxon>
        <taxon>Bacillota</taxon>
        <taxon>Bacilli</taxon>
        <taxon>Bacillales</taxon>
        <taxon>Paenibacillaceae</taxon>
        <taxon>Xylanibacillus</taxon>
    </lineage>
</organism>
<dbReference type="InterPro" id="IPR022630">
    <property type="entry name" value="S-AdoMet_synt_C"/>
</dbReference>
<feature type="region of interest" description="Flexible loop" evidence="10">
    <location>
        <begin position="104"/>
        <end position="114"/>
    </location>
</feature>
<keyword evidence="17" id="KW-1185">Reference proteome</keyword>
<evidence type="ECO:0000313" key="17">
    <source>
        <dbReference type="Proteomes" id="UP000677918"/>
    </source>
</evidence>
<evidence type="ECO:0000259" key="14">
    <source>
        <dbReference type="Pfam" id="PF02772"/>
    </source>
</evidence>
<feature type="domain" description="S-adenosylmethionine synthetase N-terminal" evidence="13">
    <location>
        <begin position="8"/>
        <end position="106"/>
    </location>
</feature>
<dbReference type="AlphaFoldDB" id="A0A8J4H8X3"/>
<comment type="similarity">
    <text evidence="2 10 12">Belongs to the AdoMet synthase family.</text>
</comment>
<comment type="caution">
    <text evidence="16">The sequence shown here is derived from an EMBL/GenBank/DDBJ whole genome shotgun (WGS) entry which is preliminary data.</text>
</comment>
<keyword evidence="6 10" id="KW-0547">Nucleotide-binding</keyword>
<dbReference type="GO" id="GO:0005524">
    <property type="term" value="F:ATP binding"/>
    <property type="evidence" value="ECO:0007669"/>
    <property type="project" value="UniProtKB-UniRule"/>
</dbReference>
<dbReference type="FunFam" id="3.30.300.10:FF:000003">
    <property type="entry name" value="S-adenosylmethionine synthase"/>
    <property type="match status" value="1"/>
</dbReference>
<feature type="binding site" evidence="10">
    <location>
        <position position="278"/>
    </location>
    <ligand>
        <name>ATP</name>
        <dbReference type="ChEBI" id="CHEBI:30616"/>
        <note>ligand shared between two neighboring subunits</note>
    </ligand>
</feature>
<dbReference type="InterPro" id="IPR022631">
    <property type="entry name" value="ADOMET_SYNTHASE_CS"/>
</dbReference>
<feature type="binding site" description="in other chain" evidence="10">
    <location>
        <position position="60"/>
    </location>
    <ligand>
        <name>L-methionine</name>
        <dbReference type="ChEBI" id="CHEBI:57844"/>
        <note>ligand shared between two neighboring subunits</note>
    </ligand>
</feature>
<dbReference type="NCBIfam" id="TIGR01034">
    <property type="entry name" value="metK"/>
    <property type="match status" value="1"/>
</dbReference>
<comment type="function">
    <text evidence="10">Catalyzes the formation of S-adenosylmethionine (AdoMet) from methionine and ATP. The overall synthetic reaction is composed of two sequential steps, AdoMet formation and the subsequent tripolyphosphate hydrolysis which occurs prior to release of AdoMet from the enzyme.</text>
</comment>
<feature type="binding site" description="in other chain" evidence="10">
    <location>
        <begin position="179"/>
        <end position="181"/>
    </location>
    <ligand>
        <name>ATP</name>
        <dbReference type="ChEBI" id="CHEBI:30616"/>
        <note>ligand shared between two neighboring subunits</note>
    </ligand>
</feature>
<evidence type="ECO:0000256" key="9">
    <source>
        <dbReference type="ARBA" id="ARBA00022958"/>
    </source>
</evidence>
<evidence type="ECO:0000256" key="10">
    <source>
        <dbReference type="HAMAP-Rule" id="MF_00086"/>
    </source>
</evidence>
<dbReference type="GO" id="GO:0006730">
    <property type="term" value="P:one-carbon metabolic process"/>
    <property type="evidence" value="ECO:0007669"/>
    <property type="project" value="UniProtKB-KW"/>
</dbReference>
<sequence>MALQRTRRLFTSESVTEGHPDKICDQISDAVLDAFLKVDPHARVACEVSVATGLVLVIGEISSKADYVDIPKIVRETIRDIGYTRAKYGFDSNTCAVLTSLNEQSADIAAGVNAALESREGDTSQETANIGAGDQGLMFGFAVNETPELMPLPIALAHRLSRRLAEVRKDGTLDYLRPDGKTQVTIEYDEHDKPVRVDTIVISTQHHEDITLETITRDIKEQVINPVVPADLLDDETKYFINPTGRFVIGGPQGDAGLTGRKIIVDTYGGYARHGGGAFSGKDPTKVDRSAAYAARYVAKNIVAAGLAEKCEIQLAYAIGVAQPVSISVDTYGTGKVGEDKLVELIRKHFDLRPAGIIQMLDLRRPIYKQTAAYGHFGRNDLDVPWERTDKAELLKAEAQ</sequence>
<feature type="binding site" evidence="10">
    <location>
        <position position="255"/>
    </location>
    <ligand>
        <name>ATP</name>
        <dbReference type="ChEBI" id="CHEBI:30616"/>
        <note>ligand shared between two neighboring subunits</note>
    </ligand>
</feature>
<dbReference type="PROSITE" id="PS00376">
    <property type="entry name" value="ADOMET_SYNTHASE_1"/>
    <property type="match status" value="1"/>
</dbReference>
<feature type="domain" description="S-adenosylmethionine synthetase central" evidence="14">
    <location>
        <begin position="130"/>
        <end position="247"/>
    </location>
</feature>
<keyword evidence="8 10" id="KW-0460">Magnesium</keyword>
<evidence type="ECO:0000256" key="4">
    <source>
        <dbReference type="ARBA" id="ARBA00022679"/>
    </source>
</evidence>
<dbReference type="PIRSF" id="PIRSF000497">
    <property type="entry name" value="MAT"/>
    <property type="match status" value="1"/>
</dbReference>
<dbReference type="PANTHER" id="PTHR11964">
    <property type="entry name" value="S-ADENOSYLMETHIONINE SYNTHETASE"/>
    <property type="match status" value="1"/>
</dbReference>
<name>A0A8J4H8X3_9BACL</name>
<dbReference type="RefSeq" id="WP_213414041.1">
    <property type="nucleotide sequence ID" value="NZ_BOVK01000075.1"/>
</dbReference>
<evidence type="ECO:0000256" key="2">
    <source>
        <dbReference type="ARBA" id="ARBA00009685"/>
    </source>
</evidence>
<evidence type="ECO:0000259" key="15">
    <source>
        <dbReference type="Pfam" id="PF02773"/>
    </source>
</evidence>
<evidence type="ECO:0000259" key="13">
    <source>
        <dbReference type="Pfam" id="PF00438"/>
    </source>
</evidence>
<evidence type="ECO:0000256" key="6">
    <source>
        <dbReference type="ARBA" id="ARBA00022741"/>
    </source>
</evidence>
<feature type="binding site" evidence="10">
    <location>
        <position position="282"/>
    </location>
    <ligand>
        <name>ATP</name>
        <dbReference type="ChEBI" id="CHEBI:30616"/>
        <note>ligand shared between two neighboring subunits</note>
    </ligand>
</feature>
<feature type="binding site" description="in other chain" evidence="10">
    <location>
        <position position="286"/>
    </location>
    <ligand>
        <name>L-methionine</name>
        <dbReference type="ChEBI" id="CHEBI:57844"/>
        <note>ligand shared between two neighboring subunits</note>
    </ligand>
</feature>
<feature type="binding site" evidence="10">
    <location>
        <position position="21"/>
    </location>
    <ligand>
        <name>Mg(2+)</name>
        <dbReference type="ChEBI" id="CHEBI:18420"/>
    </ligand>
</feature>
<dbReference type="Pfam" id="PF00438">
    <property type="entry name" value="S-AdoMet_synt_N"/>
    <property type="match status" value="1"/>
</dbReference>